<proteinExistence type="predicted"/>
<name>A0AAT9FHE9_9BACT</name>
<dbReference type="EMBL" id="AP026866">
    <property type="protein sequence ID" value="BDS05396.1"/>
    <property type="molecule type" value="Genomic_DNA"/>
</dbReference>
<reference evidence="1" key="1">
    <citation type="submission" date="2024-07" db="EMBL/GenBank/DDBJ databases">
        <title>Complete genome sequence of Verrucomicrobiaceae bacterium NT6N.</title>
        <authorList>
            <person name="Huang C."/>
            <person name="Takami H."/>
            <person name="Hamasaki K."/>
        </authorList>
    </citation>
    <scope>NUCLEOTIDE SEQUENCE</scope>
    <source>
        <strain evidence="1">NT6N</strain>
    </source>
</reference>
<accession>A0AAT9FHE9</accession>
<dbReference type="PROSITE" id="PS51257">
    <property type="entry name" value="PROKAR_LIPOPROTEIN"/>
    <property type="match status" value="1"/>
</dbReference>
<dbReference type="KEGG" id="osu:NT6N_04360"/>
<evidence type="ECO:0000313" key="1">
    <source>
        <dbReference type="EMBL" id="BDS05396.1"/>
    </source>
</evidence>
<evidence type="ECO:0008006" key="2">
    <source>
        <dbReference type="Google" id="ProtNLM"/>
    </source>
</evidence>
<protein>
    <recommendedName>
        <fullName evidence="2">DUF4864 domain-containing protein</fullName>
    </recommendedName>
</protein>
<organism evidence="1">
    <name type="scientific">Oceaniferula spumae</name>
    <dbReference type="NCBI Taxonomy" id="2979115"/>
    <lineage>
        <taxon>Bacteria</taxon>
        <taxon>Pseudomonadati</taxon>
        <taxon>Verrucomicrobiota</taxon>
        <taxon>Verrucomicrobiia</taxon>
        <taxon>Verrucomicrobiales</taxon>
        <taxon>Verrucomicrobiaceae</taxon>
        <taxon>Oceaniferula</taxon>
    </lineage>
</organism>
<gene>
    <name evidence="1" type="ORF">NT6N_04360</name>
</gene>
<dbReference type="AlphaFoldDB" id="A0AAT9FHE9"/>
<sequence length="161" mass="18255">MRYIFSFSLLLFVSCDDALQQSYDRGMEEAAEEKLRAHAIPKPLAASSAYITEPITDQLATQIEESLVEFAETDGFPSGFQRIEDVRFDWLNVAGFHSRRAEAGDLFFFPRLDVSREDEGWQSGIALRRGSNIVYRWKLDTINAEQGGAHQPLSRSESESE</sequence>